<dbReference type="PANTHER" id="PTHR24024:SF18">
    <property type="entry name" value="SHORT-CHAIN COLLAGEN C4-LIKE"/>
    <property type="match status" value="1"/>
</dbReference>
<dbReference type="Proteomes" id="UP000596742">
    <property type="component" value="Unassembled WGS sequence"/>
</dbReference>
<comment type="caution">
    <text evidence="1">The sequence shown here is derived from an EMBL/GenBank/DDBJ whole genome shotgun (WGS) entry which is preliminary data.</text>
</comment>
<dbReference type="PANTHER" id="PTHR24024">
    <property type="entry name" value="PULMONARY SURFACTANT-ASSOCIATED PROTEIN A"/>
    <property type="match status" value="1"/>
</dbReference>
<proteinExistence type="predicted"/>
<organism evidence="1 2">
    <name type="scientific">Mytilus galloprovincialis</name>
    <name type="common">Mediterranean mussel</name>
    <dbReference type="NCBI Taxonomy" id="29158"/>
    <lineage>
        <taxon>Eukaryota</taxon>
        <taxon>Metazoa</taxon>
        <taxon>Spiralia</taxon>
        <taxon>Lophotrochozoa</taxon>
        <taxon>Mollusca</taxon>
        <taxon>Bivalvia</taxon>
        <taxon>Autobranchia</taxon>
        <taxon>Pteriomorphia</taxon>
        <taxon>Mytilida</taxon>
        <taxon>Mytiloidea</taxon>
        <taxon>Mytilidae</taxon>
        <taxon>Mytilinae</taxon>
        <taxon>Mytilus</taxon>
    </lineage>
</organism>
<evidence type="ECO:0000313" key="2">
    <source>
        <dbReference type="Proteomes" id="UP000596742"/>
    </source>
</evidence>
<protein>
    <recommendedName>
        <fullName evidence="3">Short-chain collagen C4-like</fullName>
    </recommendedName>
</protein>
<sequence>MLISSTTPYTDFTVTFCCDNKRIKEVLANMFLPCIVVGIATSLVLVQCHDCKDYDLSASDQSFLMKHYLITTRKDGGLSTGKPIASGVTYIRWGKKGCPKGVDMVYTGQVGGNDNGNKAGGVNYLCLPNDPENGESQKDDNAQLFGTEYQIGSSYTPSGMKADIFNKEVPCAMCFQRRRSVHMMIPGRKTCYKGWTSEYSGFLMTDYKAHSSKDYLCVDKDAEPYDNKGSNEDGALLYGIRTKCGSLRCPPYKDATDVRCVVCAK</sequence>
<dbReference type="InterPro" id="IPR051077">
    <property type="entry name" value="Ca-dependent_lectin"/>
</dbReference>
<gene>
    <name evidence="1" type="ORF">MGAL_10B066354</name>
</gene>
<evidence type="ECO:0000313" key="1">
    <source>
        <dbReference type="EMBL" id="VDI78937.1"/>
    </source>
</evidence>
<evidence type="ECO:0008006" key="3">
    <source>
        <dbReference type="Google" id="ProtNLM"/>
    </source>
</evidence>
<dbReference type="GO" id="GO:0005615">
    <property type="term" value="C:extracellular space"/>
    <property type="evidence" value="ECO:0007669"/>
    <property type="project" value="TreeGrafter"/>
</dbReference>
<dbReference type="AlphaFoldDB" id="A0A8B6HHM9"/>
<dbReference type="OrthoDB" id="6086925at2759"/>
<accession>A0A8B6HHM9</accession>
<reference evidence="1" key="1">
    <citation type="submission" date="2018-11" db="EMBL/GenBank/DDBJ databases">
        <authorList>
            <person name="Alioto T."/>
            <person name="Alioto T."/>
        </authorList>
    </citation>
    <scope>NUCLEOTIDE SEQUENCE</scope>
</reference>
<dbReference type="EMBL" id="UYJE01010018">
    <property type="protein sequence ID" value="VDI78937.1"/>
    <property type="molecule type" value="Genomic_DNA"/>
</dbReference>
<keyword evidence="2" id="KW-1185">Reference proteome</keyword>
<name>A0A8B6HHM9_MYTGA</name>